<evidence type="ECO:0000256" key="1">
    <source>
        <dbReference type="SAM" id="MobiDB-lite"/>
    </source>
</evidence>
<sequence length="81" mass="8260">MTVMPPRTHRSTARRSAPRPDASRSGAGRPAVFLTLMALAALIVLWILMTGPTMSIAVALGAVGAVLALVATGWGVAGPHS</sequence>
<dbReference type="EMBL" id="JDYK01000009">
    <property type="protein sequence ID" value="EWS81154.1"/>
    <property type="molecule type" value="Genomic_DNA"/>
</dbReference>
<gene>
    <name evidence="3" type="ORF">BF93_18475</name>
</gene>
<comment type="caution">
    <text evidence="3">The sequence shown here is derived from an EMBL/GenBank/DDBJ whole genome shotgun (WGS) entry which is preliminary data.</text>
</comment>
<keyword evidence="2" id="KW-1133">Transmembrane helix</keyword>
<keyword evidence="2" id="KW-0472">Membrane</keyword>
<accession>Z9JSJ4</accession>
<reference evidence="3 4" key="1">
    <citation type="submission" date="2014-02" db="EMBL/GenBank/DDBJ databases">
        <title>Genome sequence of Brachybacterium phenoliresistens strain W13A50.</title>
        <authorList>
            <person name="Wang X."/>
        </authorList>
    </citation>
    <scope>NUCLEOTIDE SEQUENCE [LARGE SCALE GENOMIC DNA]</scope>
    <source>
        <strain evidence="3 4">W13A50</strain>
    </source>
</reference>
<keyword evidence="4" id="KW-1185">Reference proteome</keyword>
<dbReference type="HOGENOM" id="CLU_195084_0_0_11"/>
<feature type="compositionally biased region" description="Basic residues" evidence="1">
    <location>
        <begin position="7"/>
        <end position="17"/>
    </location>
</feature>
<proteinExistence type="predicted"/>
<feature type="transmembrane region" description="Helical" evidence="2">
    <location>
        <begin position="55"/>
        <end position="77"/>
    </location>
</feature>
<evidence type="ECO:0000313" key="4">
    <source>
        <dbReference type="Proteomes" id="UP000023067"/>
    </source>
</evidence>
<feature type="region of interest" description="Disordered" evidence="1">
    <location>
        <begin position="1"/>
        <end position="26"/>
    </location>
</feature>
<evidence type="ECO:0000256" key="2">
    <source>
        <dbReference type="SAM" id="Phobius"/>
    </source>
</evidence>
<dbReference type="RefSeq" id="WP_038372399.1">
    <property type="nucleotide sequence ID" value="NZ_BAAAOW010000002.1"/>
</dbReference>
<dbReference type="AlphaFoldDB" id="Z9JSJ4"/>
<name>Z9JSJ4_9MICO</name>
<dbReference type="Proteomes" id="UP000023067">
    <property type="component" value="Unassembled WGS sequence"/>
</dbReference>
<dbReference type="PATRIC" id="fig|396014.3.peg.2029"/>
<organism evidence="3 4">
    <name type="scientific">Brachybacterium phenoliresistens</name>
    <dbReference type="NCBI Taxonomy" id="396014"/>
    <lineage>
        <taxon>Bacteria</taxon>
        <taxon>Bacillati</taxon>
        <taxon>Actinomycetota</taxon>
        <taxon>Actinomycetes</taxon>
        <taxon>Micrococcales</taxon>
        <taxon>Dermabacteraceae</taxon>
        <taxon>Brachybacterium</taxon>
    </lineage>
</organism>
<evidence type="ECO:0000313" key="3">
    <source>
        <dbReference type="EMBL" id="EWS81154.1"/>
    </source>
</evidence>
<feature type="transmembrane region" description="Helical" evidence="2">
    <location>
        <begin position="31"/>
        <end position="49"/>
    </location>
</feature>
<keyword evidence="2" id="KW-0812">Transmembrane</keyword>
<protein>
    <submittedName>
        <fullName evidence="3">Uncharacterized protein</fullName>
    </submittedName>
</protein>